<dbReference type="InterPro" id="IPR036388">
    <property type="entry name" value="WH-like_DNA-bd_sf"/>
</dbReference>
<dbReference type="Proteomes" id="UP001565368">
    <property type="component" value="Unassembled WGS sequence"/>
</dbReference>
<accession>A0ABR3PV25</accession>
<proteinExistence type="predicted"/>
<feature type="domain" description="RFX-type winged-helix" evidence="3">
    <location>
        <begin position="370"/>
        <end position="445"/>
    </location>
</feature>
<dbReference type="InterPro" id="IPR039779">
    <property type="entry name" value="RFX-like"/>
</dbReference>
<dbReference type="SUPFAM" id="SSF46785">
    <property type="entry name" value="Winged helix' DNA-binding domain"/>
    <property type="match status" value="1"/>
</dbReference>
<evidence type="ECO:0000256" key="1">
    <source>
        <dbReference type="ARBA" id="ARBA00023125"/>
    </source>
</evidence>
<feature type="compositionally biased region" description="Low complexity" evidence="2">
    <location>
        <begin position="101"/>
        <end position="112"/>
    </location>
</feature>
<dbReference type="RefSeq" id="XP_069206232.1">
    <property type="nucleotide sequence ID" value="XM_069356391.1"/>
</dbReference>
<keyword evidence="5" id="KW-1185">Reference proteome</keyword>
<dbReference type="Gene3D" id="1.10.10.10">
    <property type="entry name" value="Winged helix-like DNA-binding domain superfamily/Winged helix DNA-binding domain"/>
    <property type="match status" value="1"/>
</dbReference>
<reference evidence="4 5" key="1">
    <citation type="submission" date="2023-08" db="EMBL/GenBank/DDBJ databases">
        <title>Annotated Genome Sequence of Vanrija albida AlHP1.</title>
        <authorList>
            <person name="Herzog R."/>
        </authorList>
    </citation>
    <scope>NUCLEOTIDE SEQUENCE [LARGE SCALE GENOMIC DNA]</scope>
    <source>
        <strain evidence="4 5">AlHP1</strain>
    </source>
</reference>
<name>A0ABR3PV25_9TREE</name>
<keyword evidence="1" id="KW-0238">DNA-binding</keyword>
<feature type="compositionally biased region" description="Acidic residues" evidence="2">
    <location>
        <begin position="482"/>
        <end position="494"/>
    </location>
</feature>
<dbReference type="PANTHER" id="PTHR12619">
    <property type="entry name" value="RFX TRANSCRIPTION FACTOR FAMILY"/>
    <property type="match status" value="1"/>
</dbReference>
<evidence type="ECO:0000313" key="5">
    <source>
        <dbReference type="Proteomes" id="UP001565368"/>
    </source>
</evidence>
<feature type="compositionally biased region" description="Basic residues" evidence="2">
    <location>
        <begin position="86"/>
        <end position="100"/>
    </location>
</feature>
<evidence type="ECO:0000259" key="3">
    <source>
        <dbReference type="PROSITE" id="PS51526"/>
    </source>
</evidence>
<dbReference type="InterPro" id="IPR036390">
    <property type="entry name" value="WH_DNA-bd_sf"/>
</dbReference>
<comment type="caution">
    <text evidence="4">The sequence shown here is derived from an EMBL/GenBank/DDBJ whole genome shotgun (WGS) entry which is preliminary data.</text>
</comment>
<dbReference type="EMBL" id="JBBXJM010000006">
    <property type="protein sequence ID" value="KAL1406288.1"/>
    <property type="molecule type" value="Genomic_DNA"/>
</dbReference>
<dbReference type="PANTHER" id="PTHR12619:SF5">
    <property type="entry name" value="TRANSCRIPTION FACTOR RFX4"/>
    <property type="match status" value="1"/>
</dbReference>
<protein>
    <recommendedName>
        <fullName evidence="3">RFX-type winged-helix domain-containing protein</fullName>
    </recommendedName>
</protein>
<dbReference type="InterPro" id="IPR057321">
    <property type="entry name" value="RFX1-4/6/8-like_BCD"/>
</dbReference>
<organism evidence="4 5">
    <name type="scientific">Vanrija albida</name>
    <dbReference type="NCBI Taxonomy" id="181172"/>
    <lineage>
        <taxon>Eukaryota</taxon>
        <taxon>Fungi</taxon>
        <taxon>Dikarya</taxon>
        <taxon>Basidiomycota</taxon>
        <taxon>Agaricomycotina</taxon>
        <taxon>Tremellomycetes</taxon>
        <taxon>Trichosporonales</taxon>
        <taxon>Trichosporonaceae</taxon>
        <taxon>Vanrija</taxon>
    </lineage>
</organism>
<feature type="region of interest" description="Disordered" evidence="2">
    <location>
        <begin position="458"/>
        <end position="494"/>
    </location>
</feature>
<feature type="region of interest" description="Disordered" evidence="2">
    <location>
        <begin position="34"/>
        <end position="112"/>
    </location>
</feature>
<feature type="compositionally biased region" description="Gly residues" evidence="2">
    <location>
        <begin position="72"/>
        <end position="85"/>
    </location>
</feature>
<sequence length="956" mass="101456">MPSAPGDYQPGQVEATAGFLNAFESAGLPHGFSPAGSEHSFATGLDLSRPNTSGMPTGATAPPPLSDLPLGGPHGPGQMSPGGGGHHAHHHHHHHHHSSGHSHSFSTASLPSLASSSTSFSLASQGEPIPPPGMYVAGLPPGEYGSAPMFHDGGKQFAYGAPTHMIPPGVPMPPGMGVPIGMGMPHHGLVGTVPPGLIGRSPVAPPMAVLPHQQMPVSGKMGHDRNRSASRSAPYHMSSRSNSLSVKSDMDEELMSIYSSASNTSGYGTSWSNSTSMIAGDMGQMSLEHRRSSSTPFEIPSSVHHSGRSRARSFSLGKISNSLDFLETELEVSGHAAERETAVRTDLSNKADQVRSLSPCQHGKARAVWAKRWLKLCYTPVNGFTVPRQGLYHSYTMSCSDFGLRPINSASFGKVVRSTFQGIRTRRLGVRGNSKYHYVSLRPAISTEAHRLNAYGDSSGQLHIAPQDGDLMDDHGDQQEILTDDDTDEDDEDDLADLSEGMQYSVASVHPFVRARHLGAGGARALSAPDDPVILRSARPSYLGPQEGATPAGGYGPLSTGLGLSAIDRPFPPFPAVPAGADSAVSQFHGRFVSQQELLSRCVIDSDYEGFEANYRSFWESMTSETLQLCSQQPLAGIIVEGMAVSFDHFILSFVDKILVPITSAAHASLSLLAANLEKITADCMGGVSEDVSGPVAKLAGTAATLISRFLDLHQITTAITPILAGGEQLSAMRGAWRMLDTAFIVRQCSLSFRIPDGFLKPILKSFGNWLTNVGTDGAAHPVVQLASCVDSALNRAESSATGKLSIRSIIPRTAYLSSQVMRLLTLRSDPAFGWFQLLKTWIDDYVSIACLRRAAFSRNSPIVRDARTSSKPAPTQPSTQSSTLYSSVPLDAIPSHHVQPNLNLAIDTASAHYQAVLPLDGNAITPRPAFTSSGVPVPSAGQVLIETTMMGASFV</sequence>
<evidence type="ECO:0000256" key="2">
    <source>
        <dbReference type="SAM" id="MobiDB-lite"/>
    </source>
</evidence>
<dbReference type="Pfam" id="PF02257">
    <property type="entry name" value="RFX_DNA_binding"/>
    <property type="match status" value="1"/>
</dbReference>
<dbReference type="Pfam" id="PF25340">
    <property type="entry name" value="BCD_RFX"/>
    <property type="match status" value="1"/>
</dbReference>
<feature type="region of interest" description="Disordered" evidence="2">
    <location>
        <begin position="217"/>
        <end position="246"/>
    </location>
</feature>
<dbReference type="GeneID" id="95989027"/>
<dbReference type="InterPro" id="IPR003150">
    <property type="entry name" value="DNA-bd_RFX"/>
</dbReference>
<dbReference type="PROSITE" id="PS51526">
    <property type="entry name" value="RFX_DBD"/>
    <property type="match status" value="1"/>
</dbReference>
<evidence type="ECO:0000313" key="4">
    <source>
        <dbReference type="EMBL" id="KAL1406288.1"/>
    </source>
</evidence>
<gene>
    <name evidence="4" type="ORF">Q8F55_007984</name>
</gene>